<accession>A0ABD5V4B2</accession>
<protein>
    <submittedName>
        <fullName evidence="1">Uncharacterized protein</fullName>
    </submittedName>
</protein>
<proteinExistence type="predicted"/>
<evidence type="ECO:0000313" key="2">
    <source>
        <dbReference type="Proteomes" id="UP001596312"/>
    </source>
</evidence>
<organism evidence="1 2">
    <name type="scientific">Halalkalicoccus tibetensis</name>
    <dbReference type="NCBI Taxonomy" id="175632"/>
    <lineage>
        <taxon>Archaea</taxon>
        <taxon>Methanobacteriati</taxon>
        <taxon>Methanobacteriota</taxon>
        <taxon>Stenosarchaea group</taxon>
        <taxon>Halobacteria</taxon>
        <taxon>Halobacteriales</taxon>
        <taxon>Halococcaceae</taxon>
        <taxon>Halalkalicoccus</taxon>
    </lineage>
</organism>
<dbReference type="RefSeq" id="WP_340604859.1">
    <property type="nucleotide sequence ID" value="NZ_JBBMXV010000004.1"/>
</dbReference>
<comment type="caution">
    <text evidence="1">The sequence shown here is derived from an EMBL/GenBank/DDBJ whole genome shotgun (WGS) entry which is preliminary data.</text>
</comment>
<dbReference type="InterPro" id="IPR055712">
    <property type="entry name" value="DUF7288"/>
</dbReference>
<dbReference type="AlphaFoldDB" id="A0ABD5V4B2"/>
<keyword evidence="2" id="KW-1185">Reference proteome</keyword>
<reference evidence="1 2" key="1">
    <citation type="journal article" date="2019" name="Int. J. Syst. Evol. Microbiol.">
        <title>The Global Catalogue of Microorganisms (GCM) 10K type strain sequencing project: providing services to taxonomists for standard genome sequencing and annotation.</title>
        <authorList>
            <consortium name="The Broad Institute Genomics Platform"/>
            <consortium name="The Broad Institute Genome Sequencing Center for Infectious Disease"/>
            <person name="Wu L."/>
            <person name="Ma J."/>
        </authorList>
    </citation>
    <scope>NUCLEOTIDE SEQUENCE [LARGE SCALE GENOMIC DNA]</scope>
    <source>
        <strain evidence="1 2">CGMCC 1.3240</strain>
    </source>
</reference>
<name>A0ABD5V4B2_9EURY</name>
<sequence length="195" mass="21333">MRAQAHTLEAFAAAVILIASLLFAMQVTAVTPLSASTSSQHIENQQRAAAEDVLRAADGAGELEETVLYWNDAEGTFHGLEGEDDDHYAPGELDTDLGDRLTGAFSDRGVAYNLHVDHVDGEGSVERQRIVHAGEPSDHAVSATRLRTLYGEDPFYDEGGPTDDELGETDEFYVENTNEESFYAVVEVEVVVWRM</sequence>
<evidence type="ECO:0000313" key="1">
    <source>
        <dbReference type="EMBL" id="MFC6906302.1"/>
    </source>
</evidence>
<dbReference type="Proteomes" id="UP001596312">
    <property type="component" value="Unassembled WGS sequence"/>
</dbReference>
<gene>
    <name evidence="1" type="ORF">ACFQGH_13985</name>
</gene>
<dbReference type="EMBL" id="JBHSXQ010000004">
    <property type="protein sequence ID" value="MFC6906302.1"/>
    <property type="molecule type" value="Genomic_DNA"/>
</dbReference>
<dbReference type="Pfam" id="PF23959">
    <property type="entry name" value="DUF7288"/>
    <property type="match status" value="1"/>
</dbReference>